<organism evidence="1 2">
    <name type="scientific">Streptomyces olivochromogenes</name>
    <dbReference type="NCBI Taxonomy" id="1963"/>
    <lineage>
        <taxon>Bacteria</taxon>
        <taxon>Bacillati</taxon>
        <taxon>Actinomycetota</taxon>
        <taxon>Actinomycetes</taxon>
        <taxon>Kitasatosporales</taxon>
        <taxon>Streptomycetaceae</taxon>
        <taxon>Streptomyces</taxon>
    </lineage>
</organism>
<evidence type="ECO:0000313" key="2">
    <source>
        <dbReference type="Proteomes" id="UP000217446"/>
    </source>
</evidence>
<dbReference type="EMBL" id="BDQI01000050">
    <property type="protein sequence ID" value="GAX58339.1"/>
    <property type="molecule type" value="Genomic_DNA"/>
</dbReference>
<dbReference type="AlphaFoldDB" id="A0A250VW84"/>
<keyword evidence="2" id="KW-1185">Reference proteome</keyword>
<protein>
    <submittedName>
        <fullName evidence="1">Uncharacterized protein</fullName>
    </submittedName>
</protein>
<dbReference type="STRING" id="1963.AQJ27_49460"/>
<comment type="caution">
    <text evidence="1">The sequence shown here is derived from an EMBL/GenBank/DDBJ whole genome shotgun (WGS) entry which is preliminary data.</text>
</comment>
<dbReference type="Pfam" id="PF13814">
    <property type="entry name" value="Replic_Relax"/>
    <property type="match status" value="1"/>
</dbReference>
<proteinExistence type="predicted"/>
<accession>A0A250VW84</accession>
<gene>
    <name evidence="1" type="ORF">SO3561_09912</name>
</gene>
<reference evidence="2" key="1">
    <citation type="submission" date="2017-05" db="EMBL/GenBank/DDBJ databases">
        <title>Streptomyces olivochromogenes NBRC 3561 whole genome shotgun sequence.</title>
        <authorList>
            <person name="Dohra H."/>
            <person name="Kodani S."/>
        </authorList>
    </citation>
    <scope>NUCLEOTIDE SEQUENCE [LARGE SCALE GENOMIC DNA]</scope>
    <source>
        <strain evidence="2">NBRC 3561</strain>
    </source>
</reference>
<dbReference type="Proteomes" id="UP000217446">
    <property type="component" value="Unassembled WGS sequence"/>
</dbReference>
<name>A0A250VW84_STROL</name>
<sequence>MAEVITKEESNGRSYVRRVMKKLAELGLAETNGKDGKHPIWNLTPAGQKALADGNELPPRPKAGTGAKAVRAGFGPHGVAVTDTILAYTDTALGDGHAYLTDWQVEVNHAIKETGLSFNTDAVRGFGELIVPGGGGRWRRGVRWRPSLCSTGSLAW</sequence>
<dbReference type="InterPro" id="IPR025855">
    <property type="entry name" value="Replic_Relax"/>
</dbReference>
<dbReference type="RefSeq" id="WP_067385355.1">
    <property type="nucleotide sequence ID" value="NZ_BDQI01000050.1"/>
</dbReference>
<evidence type="ECO:0000313" key="1">
    <source>
        <dbReference type="EMBL" id="GAX58339.1"/>
    </source>
</evidence>